<name>A0AAV6RCM2_SOLSE</name>
<accession>A0AAV6RCM2</accession>
<evidence type="ECO:0000313" key="1">
    <source>
        <dbReference type="EMBL" id="KAG7502468.1"/>
    </source>
</evidence>
<organism evidence="1 2">
    <name type="scientific">Solea senegalensis</name>
    <name type="common">Senegalese sole</name>
    <dbReference type="NCBI Taxonomy" id="28829"/>
    <lineage>
        <taxon>Eukaryota</taxon>
        <taxon>Metazoa</taxon>
        <taxon>Chordata</taxon>
        <taxon>Craniata</taxon>
        <taxon>Vertebrata</taxon>
        <taxon>Euteleostomi</taxon>
        <taxon>Actinopterygii</taxon>
        <taxon>Neopterygii</taxon>
        <taxon>Teleostei</taxon>
        <taxon>Neoteleostei</taxon>
        <taxon>Acanthomorphata</taxon>
        <taxon>Carangaria</taxon>
        <taxon>Pleuronectiformes</taxon>
        <taxon>Pleuronectoidei</taxon>
        <taxon>Soleidae</taxon>
        <taxon>Solea</taxon>
    </lineage>
</organism>
<keyword evidence="2" id="KW-1185">Reference proteome</keyword>
<dbReference type="AlphaFoldDB" id="A0AAV6RCM2"/>
<evidence type="ECO:0000313" key="2">
    <source>
        <dbReference type="Proteomes" id="UP000693946"/>
    </source>
</evidence>
<dbReference type="EMBL" id="JAGKHQ010000012">
    <property type="protein sequence ID" value="KAG7502468.1"/>
    <property type="molecule type" value="Genomic_DNA"/>
</dbReference>
<sequence>MSLLSVCLHKLSPLDVAVPPLQAVGDTPPLRLLSFHATAAVVAAEAGFRLSGSGSRNVGVFFRKVWSLDTLTVSGAETYAAEKHDGVLPCC</sequence>
<dbReference type="Proteomes" id="UP000693946">
    <property type="component" value="Linkage Group LG2"/>
</dbReference>
<reference evidence="1 2" key="1">
    <citation type="journal article" date="2021" name="Sci. Rep.">
        <title>Chromosome anchoring in Senegalese sole (Solea senegalensis) reveals sex-associated markers and genome rearrangements in flatfish.</title>
        <authorList>
            <person name="Guerrero-Cozar I."/>
            <person name="Gomez-Garrido J."/>
            <person name="Berbel C."/>
            <person name="Martinez-Blanch J.F."/>
            <person name="Alioto T."/>
            <person name="Claros M.G."/>
            <person name="Gagnaire P.A."/>
            <person name="Manchado M."/>
        </authorList>
    </citation>
    <scope>NUCLEOTIDE SEQUENCE [LARGE SCALE GENOMIC DNA]</scope>
    <source>
        <strain evidence="1">Sse05_10M</strain>
    </source>
</reference>
<comment type="caution">
    <text evidence="1">The sequence shown here is derived from an EMBL/GenBank/DDBJ whole genome shotgun (WGS) entry which is preliminary data.</text>
</comment>
<gene>
    <name evidence="1" type="ORF">JOB18_020404</name>
</gene>
<protein>
    <submittedName>
        <fullName evidence="1">Uncharacterized protein</fullName>
    </submittedName>
</protein>
<proteinExistence type="predicted"/>